<name>A0A172Q551_9STRE</name>
<evidence type="ECO:0000313" key="2">
    <source>
        <dbReference type="EMBL" id="AND78578.1"/>
    </source>
</evidence>
<dbReference type="AlphaFoldDB" id="A0A172Q551"/>
<dbReference type="RefSeq" id="WP_067059922.1">
    <property type="nucleotide sequence ID" value="NZ_CP014699.1"/>
</dbReference>
<accession>A0A172Q551</accession>
<dbReference type="EMBL" id="CP014699">
    <property type="protein sequence ID" value="AND78578.1"/>
    <property type="molecule type" value="Genomic_DNA"/>
</dbReference>
<gene>
    <name evidence="2" type="ORF">A0O21_00335</name>
</gene>
<dbReference type="OrthoDB" id="9808614at2"/>
<dbReference type="PROSITE" id="PS50930">
    <property type="entry name" value="HTH_LYTTR"/>
    <property type="match status" value="1"/>
</dbReference>
<dbReference type="PANTHER" id="PTHR37299">
    <property type="entry name" value="TRANSCRIPTIONAL REGULATOR-RELATED"/>
    <property type="match status" value="1"/>
</dbReference>
<dbReference type="Pfam" id="PF04397">
    <property type="entry name" value="LytTR"/>
    <property type="match status" value="1"/>
</dbReference>
<feature type="domain" description="HTH LytTR-type" evidence="1">
    <location>
        <begin position="40"/>
        <end position="143"/>
    </location>
</feature>
<dbReference type="SMART" id="SM00850">
    <property type="entry name" value="LytTR"/>
    <property type="match status" value="1"/>
</dbReference>
<dbReference type="Proteomes" id="UP000077317">
    <property type="component" value="Chromosome"/>
</dbReference>
<keyword evidence="3" id="KW-1185">Reference proteome</keyword>
<reference evidence="2 3" key="1">
    <citation type="journal article" date="2016" name="Int. J. Syst. Evol. Microbiol.">
        <title>Streptococcuspantholopis sp. nov., isolated from faeces of the Tibetan antelope (Pantholops hodgsonii).</title>
        <authorList>
            <person name="Bai X."/>
            <person name="Xiong Y."/>
            <person name="Lu S."/>
            <person name="Jin D."/>
            <person name="Lai X."/>
            <person name="Yang J."/>
            <person name="Niu L."/>
            <person name="Hu S."/>
            <person name="Meng X."/>
            <person name="Pu J."/>
            <person name="Ye C."/>
            <person name="Xu J."/>
        </authorList>
    </citation>
    <scope>NUCLEOTIDE SEQUENCE [LARGE SCALE GENOMIC DNA]</scope>
    <source>
        <strain evidence="2 3">TA 26</strain>
    </source>
</reference>
<dbReference type="InterPro" id="IPR046947">
    <property type="entry name" value="LytR-like"/>
</dbReference>
<reference evidence="3" key="2">
    <citation type="submission" date="2016-03" db="EMBL/GenBank/DDBJ databases">
        <title>Streptococcus antelopensis sp. nov., isolated from the feces of the Tibetan antelope (Pantholops hodgsonii) in Hoh Xil National Nature Reserve, Qinghai, China.</title>
        <authorList>
            <person name="Bai X."/>
        </authorList>
    </citation>
    <scope>NUCLEOTIDE SEQUENCE [LARGE SCALE GENOMIC DNA]</scope>
    <source>
        <strain evidence="3">TA 26</strain>
    </source>
</reference>
<dbReference type="KEGG" id="spat:A0O21_00335"/>
<evidence type="ECO:0000313" key="3">
    <source>
        <dbReference type="Proteomes" id="UP000077317"/>
    </source>
</evidence>
<dbReference type="GO" id="GO:0003677">
    <property type="term" value="F:DNA binding"/>
    <property type="evidence" value="ECO:0007669"/>
    <property type="project" value="InterPro"/>
</dbReference>
<dbReference type="InterPro" id="IPR007492">
    <property type="entry name" value="LytTR_DNA-bd_dom"/>
</dbReference>
<dbReference type="PANTHER" id="PTHR37299:SF4">
    <property type="entry name" value="TRANSCRIPTIONAL REGULATOR"/>
    <property type="match status" value="1"/>
</dbReference>
<sequence>MKVSLEKVAHGETEVIIRYTEMTDSLRSLINLVAGQAEKILGRNEEGQRFILISEILYFESVDGRVYAYTASDVLQVAQTLKELTKIYPDSFFRCSKSMLLNILRIAHFKSQAYGRIEARLDNGEKIIISRKYAGALRQLLAEGVQDENEMAENF</sequence>
<organism evidence="2 3">
    <name type="scientific">Streptococcus pantholopis</name>
    <dbReference type="NCBI Taxonomy" id="1811193"/>
    <lineage>
        <taxon>Bacteria</taxon>
        <taxon>Bacillati</taxon>
        <taxon>Bacillota</taxon>
        <taxon>Bacilli</taxon>
        <taxon>Lactobacillales</taxon>
        <taxon>Streptococcaceae</taxon>
        <taxon>Streptococcus</taxon>
    </lineage>
</organism>
<dbReference type="GO" id="GO:0000156">
    <property type="term" value="F:phosphorelay response regulator activity"/>
    <property type="evidence" value="ECO:0007669"/>
    <property type="project" value="InterPro"/>
</dbReference>
<protein>
    <submittedName>
        <fullName evidence="2">LytTR family transcriptional regulator</fullName>
    </submittedName>
</protein>
<dbReference type="Gene3D" id="2.40.50.1020">
    <property type="entry name" value="LytTr DNA-binding domain"/>
    <property type="match status" value="1"/>
</dbReference>
<dbReference type="STRING" id="1811193.A0O21_00335"/>
<evidence type="ECO:0000259" key="1">
    <source>
        <dbReference type="PROSITE" id="PS50930"/>
    </source>
</evidence>
<proteinExistence type="predicted"/>